<dbReference type="Proteomes" id="UP000184233">
    <property type="component" value="Unassembled WGS sequence"/>
</dbReference>
<sequence>MKRILLLAVAGGLFVSACSDKMNEAAESLKNVQSIAESADEAQKTQTELEKRRDERRAKGDTIALPYAELQKYLPGEIAGYKAGELEGSNTEVPGYSVGSASREYTKDDGSFIRITLSDYNSSEMGWAAASTWMALKIKTDNSEEYMSTFQTDNPYINGMEKLGKKDKSATITYGLGGRFLLVVEANNQTDLTAVKKVAESIDLKKLAAF</sequence>
<protein>
    <recommendedName>
        <fullName evidence="4">DUF4367 domain-containing protein</fullName>
    </recommendedName>
</protein>
<feature type="region of interest" description="Disordered" evidence="1">
    <location>
        <begin position="37"/>
        <end position="57"/>
    </location>
</feature>
<accession>A0A1M3L6F5</accession>
<evidence type="ECO:0000256" key="1">
    <source>
        <dbReference type="SAM" id="MobiDB-lite"/>
    </source>
</evidence>
<proteinExistence type="predicted"/>
<reference evidence="2 3" key="1">
    <citation type="submission" date="2016-09" db="EMBL/GenBank/DDBJ databases">
        <title>Genome-resolved meta-omics ties microbial dynamics to process performance in biotechnology for thiocyanate degradation.</title>
        <authorList>
            <person name="Kantor R.S."/>
            <person name="Huddy R.J."/>
            <person name="Iyer R."/>
            <person name="Thomas B.C."/>
            <person name="Brown C.T."/>
            <person name="Anantharaman K."/>
            <person name="Tringe S."/>
            <person name="Hettich R.L."/>
            <person name="Harrison S.T."/>
            <person name="Banfield J.F."/>
        </authorList>
    </citation>
    <scope>NUCLEOTIDE SEQUENCE [LARGE SCALE GENOMIC DNA]</scope>
    <source>
        <strain evidence="2">59-99</strain>
    </source>
</reference>
<gene>
    <name evidence="2" type="ORF">BGO89_00685</name>
</gene>
<evidence type="ECO:0000313" key="3">
    <source>
        <dbReference type="Proteomes" id="UP000184233"/>
    </source>
</evidence>
<dbReference type="AlphaFoldDB" id="A0A1M3L6F5"/>
<dbReference type="EMBL" id="MKVH01000002">
    <property type="protein sequence ID" value="OJX61145.1"/>
    <property type="molecule type" value="Genomic_DNA"/>
</dbReference>
<feature type="compositionally biased region" description="Basic and acidic residues" evidence="1">
    <location>
        <begin position="41"/>
        <end position="57"/>
    </location>
</feature>
<evidence type="ECO:0008006" key="4">
    <source>
        <dbReference type="Google" id="ProtNLM"/>
    </source>
</evidence>
<evidence type="ECO:0000313" key="2">
    <source>
        <dbReference type="EMBL" id="OJX61145.1"/>
    </source>
</evidence>
<organism evidence="2 3">
    <name type="scientific">Candidatus Kapaibacterium thiocyanatum</name>
    <dbReference type="NCBI Taxonomy" id="1895771"/>
    <lineage>
        <taxon>Bacteria</taxon>
        <taxon>Pseudomonadati</taxon>
        <taxon>Candidatus Kapaibacteriota</taxon>
        <taxon>Candidatus Kapaibacteriia</taxon>
        <taxon>Candidatus Kapaibacteriales</taxon>
        <taxon>Candidatus Kapaibacteriaceae</taxon>
        <taxon>Candidatus Kapaibacterium</taxon>
    </lineage>
</organism>
<dbReference type="PROSITE" id="PS51257">
    <property type="entry name" value="PROKAR_LIPOPROTEIN"/>
    <property type="match status" value="1"/>
</dbReference>
<comment type="caution">
    <text evidence="2">The sequence shown here is derived from an EMBL/GenBank/DDBJ whole genome shotgun (WGS) entry which is preliminary data.</text>
</comment>
<dbReference type="STRING" id="1895771.BGO89_00685"/>
<name>A0A1M3L6F5_9BACT</name>